<dbReference type="Pfam" id="PF04187">
    <property type="entry name" value="Cofac_haem_bdg"/>
    <property type="match status" value="1"/>
</dbReference>
<reference evidence="3" key="1">
    <citation type="journal article" date="2020" name="mSystems">
        <title>Genome- and Community-Level Interaction Insights into Carbon Utilization and Element Cycling Functions of Hydrothermarchaeota in Hydrothermal Sediment.</title>
        <authorList>
            <person name="Zhou Z."/>
            <person name="Liu Y."/>
            <person name="Xu W."/>
            <person name="Pan J."/>
            <person name="Luo Z.H."/>
            <person name="Li M."/>
        </authorList>
    </citation>
    <scope>NUCLEOTIDE SEQUENCE [LARGE SCALE GENOMIC DNA]</scope>
    <source>
        <strain evidence="3">SpSt-413</strain>
    </source>
</reference>
<feature type="domain" description="PDZ" evidence="2">
    <location>
        <begin position="332"/>
        <end position="376"/>
    </location>
</feature>
<dbReference type="Gene3D" id="2.30.42.10">
    <property type="match status" value="1"/>
</dbReference>
<evidence type="ECO:0000259" key="2">
    <source>
        <dbReference type="PROSITE" id="PS50106"/>
    </source>
</evidence>
<feature type="region of interest" description="Disordered" evidence="1">
    <location>
        <begin position="1"/>
        <end position="23"/>
    </location>
</feature>
<accession>A0A7C4AFY5</accession>
<dbReference type="AlphaFoldDB" id="A0A7C4AFY5"/>
<proteinExistence type="predicted"/>
<organism evidence="3">
    <name type="scientific">Fundidesulfovibrio putealis</name>
    <dbReference type="NCBI Taxonomy" id="270496"/>
    <lineage>
        <taxon>Bacteria</taxon>
        <taxon>Pseudomonadati</taxon>
        <taxon>Thermodesulfobacteriota</taxon>
        <taxon>Desulfovibrionia</taxon>
        <taxon>Desulfovibrionales</taxon>
        <taxon>Desulfovibrionaceae</taxon>
        <taxon>Fundidesulfovibrio</taxon>
    </lineage>
</organism>
<dbReference type="InterPro" id="IPR007314">
    <property type="entry name" value="Cofac_haem-bd_dom"/>
</dbReference>
<dbReference type="Gene3D" id="3.40.50.11550">
    <property type="match status" value="2"/>
</dbReference>
<dbReference type="InterPro" id="IPR001478">
    <property type="entry name" value="PDZ"/>
</dbReference>
<dbReference type="EMBL" id="DSRP01000026">
    <property type="protein sequence ID" value="HGG91395.1"/>
    <property type="molecule type" value="Genomic_DNA"/>
</dbReference>
<dbReference type="SUPFAM" id="SSF159501">
    <property type="entry name" value="EreA/ChaN-like"/>
    <property type="match status" value="1"/>
</dbReference>
<sequence>MTRMNNETDHSRSPDLHVAPARGGRAGQGRMMILAALWAALLFMPGCKRYSDIAEAPPAPAVQTLATGGFLDASGEPLDDAALAGMLSLAGYVLVGESHPSACDHEAQARVIELMASAGAAPAVGLEMVSVDRQPSLELFNKGILGVDQLEAELDWGRTWGYPFEVYRPIFEAARRHNLPLFALNAPRDIARKVGKTGLKGLTIQERLGLPSKIIPVSKEQEKALRQVFDAHPFGSVKDQEAAWKRFVTVQALWDTTMARRAVEARVETRRPVVIIAGSGHVERGWGIGLRLASFDPAAGRLLIMPWRGGDKPDPADAQVFFHCPEVKRPRLGLTLETVEQGIRVVAVADGSRAEAAGIRPGDVLVRAQGSEVRELKDLHAATLKAQGEDGLLRLDILRGGEPATITITLPVPGQGS</sequence>
<feature type="compositionally biased region" description="Basic and acidic residues" evidence="1">
    <location>
        <begin position="1"/>
        <end position="15"/>
    </location>
</feature>
<dbReference type="CDD" id="cd14727">
    <property type="entry name" value="ChanN-like"/>
    <property type="match status" value="1"/>
</dbReference>
<gene>
    <name evidence="3" type="ORF">ENR59_00395</name>
</gene>
<dbReference type="Pfam" id="PF13180">
    <property type="entry name" value="PDZ_2"/>
    <property type="match status" value="1"/>
</dbReference>
<dbReference type="SUPFAM" id="SSF50156">
    <property type="entry name" value="PDZ domain-like"/>
    <property type="match status" value="1"/>
</dbReference>
<comment type="caution">
    <text evidence="3">The sequence shown here is derived from an EMBL/GenBank/DDBJ whole genome shotgun (WGS) entry which is preliminary data.</text>
</comment>
<evidence type="ECO:0000256" key="1">
    <source>
        <dbReference type="SAM" id="MobiDB-lite"/>
    </source>
</evidence>
<dbReference type="PROSITE" id="PS50106">
    <property type="entry name" value="PDZ"/>
    <property type="match status" value="1"/>
</dbReference>
<dbReference type="InterPro" id="IPR036034">
    <property type="entry name" value="PDZ_sf"/>
</dbReference>
<protein>
    <submittedName>
        <fullName evidence="3">PDZ domain-containing protein</fullName>
    </submittedName>
</protein>
<name>A0A7C4AFY5_9BACT</name>
<dbReference type="SMART" id="SM00228">
    <property type="entry name" value="PDZ"/>
    <property type="match status" value="1"/>
</dbReference>
<evidence type="ECO:0000313" key="3">
    <source>
        <dbReference type="EMBL" id="HGG91395.1"/>
    </source>
</evidence>